<keyword evidence="2" id="KW-1185">Reference proteome</keyword>
<sequence>MTRFRHDILYERARQQNLLTGHLG</sequence>
<gene>
    <name evidence="1" type="ORF">CTAM01_17355</name>
</gene>
<accession>A0ABQ9QFU4</accession>
<dbReference type="Proteomes" id="UP001227543">
    <property type="component" value="Unassembled WGS sequence"/>
</dbReference>
<dbReference type="EMBL" id="MLFU01000538">
    <property type="protein sequence ID" value="KAK1448110.1"/>
    <property type="molecule type" value="Genomic_DNA"/>
</dbReference>
<proteinExistence type="predicted"/>
<comment type="caution">
    <text evidence="1">The sequence shown here is derived from an EMBL/GenBank/DDBJ whole genome shotgun (WGS) entry which is preliminary data.</text>
</comment>
<protein>
    <submittedName>
        <fullName evidence="1">Uncharacterized protein</fullName>
    </submittedName>
</protein>
<evidence type="ECO:0000313" key="1">
    <source>
        <dbReference type="EMBL" id="KAK1448110.1"/>
    </source>
</evidence>
<reference evidence="1 2" key="1">
    <citation type="submission" date="2016-10" db="EMBL/GenBank/DDBJ databases">
        <title>The genome sequence of Colletotrichum fioriniae PJ7.</title>
        <authorList>
            <person name="Baroncelli R."/>
        </authorList>
    </citation>
    <scope>NUCLEOTIDE SEQUENCE [LARGE SCALE GENOMIC DNA]</scope>
    <source>
        <strain evidence="1 2">Tom-12</strain>
    </source>
</reference>
<name>A0ABQ9QFU4_9PEZI</name>
<evidence type="ECO:0000313" key="2">
    <source>
        <dbReference type="Proteomes" id="UP001227543"/>
    </source>
</evidence>
<organism evidence="1 2">
    <name type="scientific">Colletotrichum tamarilloi</name>
    <dbReference type="NCBI Taxonomy" id="1209934"/>
    <lineage>
        <taxon>Eukaryota</taxon>
        <taxon>Fungi</taxon>
        <taxon>Dikarya</taxon>
        <taxon>Ascomycota</taxon>
        <taxon>Pezizomycotina</taxon>
        <taxon>Sordariomycetes</taxon>
        <taxon>Hypocreomycetidae</taxon>
        <taxon>Glomerellales</taxon>
        <taxon>Glomerellaceae</taxon>
        <taxon>Colletotrichum</taxon>
        <taxon>Colletotrichum acutatum species complex</taxon>
    </lineage>
</organism>